<evidence type="ECO:0000313" key="3">
    <source>
        <dbReference type="EMBL" id="CAH1783825.1"/>
    </source>
</evidence>
<feature type="compositionally biased region" description="Polar residues" evidence="2">
    <location>
        <begin position="1053"/>
        <end position="1063"/>
    </location>
</feature>
<feature type="coiled-coil region" evidence="1">
    <location>
        <begin position="265"/>
        <end position="359"/>
    </location>
</feature>
<feature type="coiled-coil region" evidence="1">
    <location>
        <begin position="170"/>
        <end position="241"/>
    </location>
</feature>
<feature type="region of interest" description="Disordered" evidence="2">
    <location>
        <begin position="1043"/>
        <end position="1101"/>
    </location>
</feature>
<feature type="coiled-coil region" evidence="1">
    <location>
        <begin position="957"/>
        <end position="1011"/>
    </location>
</feature>
<feature type="coiled-coil region" evidence="1">
    <location>
        <begin position="853"/>
        <end position="887"/>
    </location>
</feature>
<evidence type="ECO:0000313" key="4">
    <source>
        <dbReference type="Proteomes" id="UP000749559"/>
    </source>
</evidence>
<keyword evidence="4" id="KW-1185">Reference proteome</keyword>
<name>A0A8J1XGX1_OWEFU</name>
<feature type="coiled-coil region" evidence="1">
    <location>
        <begin position="699"/>
        <end position="777"/>
    </location>
</feature>
<gene>
    <name evidence="3" type="ORF">OFUS_LOCUS10117</name>
</gene>
<protein>
    <submittedName>
        <fullName evidence="3">Uncharacterized protein</fullName>
    </submittedName>
</protein>
<feature type="coiled-coil region" evidence="1">
    <location>
        <begin position="388"/>
        <end position="660"/>
    </location>
</feature>
<dbReference type="PANTHER" id="PTHR18870">
    <property type="entry name" value="PROTEIN TAG-278-RELATED"/>
    <property type="match status" value="1"/>
</dbReference>
<proteinExistence type="predicted"/>
<reference evidence="3" key="1">
    <citation type="submission" date="2022-03" db="EMBL/GenBank/DDBJ databases">
        <authorList>
            <person name="Martin C."/>
        </authorList>
    </citation>
    <scope>NUCLEOTIDE SEQUENCE</scope>
</reference>
<feature type="coiled-coil region" evidence="1">
    <location>
        <begin position="60"/>
        <end position="129"/>
    </location>
</feature>
<organism evidence="3 4">
    <name type="scientific">Owenia fusiformis</name>
    <name type="common">Polychaete worm</name>
    <dbReference type="NCBI Taxonomy" id="6347"/>
    <lineage>
        <taxon>Eukaryota</taxon>
        <taxon>Metazoa</taxon>
        <taxon>Spiralia</taxon>
        <taxon>Lophotrochozoa</taxon>
        <taxon>Annelida</taxon>
        <taxon>Polychaeta</taxon>
        <taxon>Sedentaria</taxon>
        <taxon>Canalipalpata</taxon>
        <taxon>Sabellida</taxon>
        <taxon>Oweniida</taxon>
        <taxon>Oweniidae</taxon>
        <taxon>Owenia</taxon>
    </lineage>
</organism>
<keyword evidence="1" id="KW-0175">Coiled coil</keyword>
<evidence type="ECO:0000256" key="2">
    <source>
        <dbReference type="SAM" id="MobiDB-lite"/>
    </source>
</evidence>
<dbReference type="PANTHER" id="PTHR18870:SF9">
    <property type="entry name" value="PROTEIN TAG-278-RELATED"/>
    <property type="match status" value="1"/>
</dbReference>
<dbReference type="AlphaFoldDB" id="A0A8J1XGX1"/>
<dbReference type="InterPro" id="IPR039478">
    <property type="entry name" value="FAM184A/B_N"/>
</dbReference>
<sequence>MAASAKMSHNHYKNGNYGTLSQNMGKDMDITQDMHLKMSKKIAQLTKVIYALNTKNDEHDAILQNTKKQHEEEIQQLLAETKDKVSLYKNKIGSEVEHKRRIEALEQTLADHEKQKKQYLGEFEDYKKQTEEREIQLKTEHSQNVLALSKDILAAKRTFEDQLKKFDDVRAEFERDKQNALDDLRKAHHREIEELMKTQRNQQGDIEGAQKQLEEKYFKEIEDLKTQCDQLNTDKKTISEEYESKLSKAQTFYEKELQALKDGQNASAEEKIRTLTTQIETMKKDLSFNQVQYKKRVDDLIGQLSSSEDESAKYKAELEKLQSLLKNQNSESGNLAKQLAQAQAEAATALEKLRQLEPELIGLQERCKEQAAEMLKRSTLFGELEATKIQNEATIKDLMSELNKLRDKVSWLEQERSSLSDLSQTQISESSNKLKALEQALEDMSIEKQTMKEKLERDLMNVEERGKQHEKQLIMDHQTSVETQSKQHMNELQVLVQESSLKYEQLKNDLQGQLESERSRHSHERDSIKAEYDQMKAQLTSDLTTAQDEVVRLQKLVDDSKKGLGSASDHINSLQAMSDKMRAELDKTKSDLITKKNEATSFKSELEKLQKLHQKQMLESQEELKEKLEKLANNLEEKWSDTLRKECMKLRMELTEQKEEDKRAAMSQLTLMKEEEMNAIKKGWQAKVNDLVHQISVLKHSLESKQSESSAELDRLKNEAEMENKRLSEEILASAEEYAKKIETLEKMHNEELAKWKEKSRQELKDLEHNLKSKQIEDMQALMISHKSSLEMTKEQAERARVKDLEDIEHKHKEEMSALRSELGEKYAMDLDQHNKAHKTQMQAARMELDRAIEITKQKESEHQMKSEELQQEIRHRERHITSLEGDVNSLQIGLDKMSHELDAKGKEILQIRSEANHQLRLCEEEMRFEHQRDLDDKAAEHIHETQTMLSEFNEAQEMLKDKISALQIMLEEAEDRYRNRESRDEDVEAIQQLKQALLDKHNEMKKLIDDKKYFQMELMNRETNFNKVFTAEPNVGVLNPLSVKRKKGNKGGSTKYTSSAPMLNNVGGATRLNPLPGSPVHDEKLNPHGPLPPMTKKFVK</sequence>
<dbReference type="Proteomes" id="UP000749559">
    <property type="component" value="Unassembled WGS sequence"/>
</dbReference>
<dbReference type="EMBL" id="CAIIXF020000005">
    <property type="protein sequence ID" value="CAH1783825.1"/>
    <property type="molecule type" value="Genomic_DNA"/>
</dbReference>
<dbReference type="OrthoDB" id="75801at2759"/>
<evidence type="ECO:0000256" key="1">
    <source>
        <dbReference type="SAM" id="Coils"/>
    </source>
</evidence>
<accession>A0A8J1XGX1</accession>
<dbReference type="Gene3D" id="1.10.287.1490">
    <property type="match status" value="1"/>
</dbReference>
<dbReference type="Pfam" id="PF15665">
    <property type="entry name" value="FAM184"/>
    <property type="match status" value="1"/>
</dbReference>
<comment type="caution">
    <text evidence="3">The sequence shown here is derived from an EMBL/GenBank/DDBJ whole genome shotgun (WGS) entry which is preliminary data.</text>
</comment>